<evidence type="ECO:0000313" key="3">
    <source>
        <dbReference type="EMBL" id="MBB6448913.1"/>
    </source>
</evidence>
<evidence type="ECO:0000256" key="1">
    <source>
        <dbReference type="SAM" id="MobiDB-lite"/>
    </source>
</evidence>
<comment type="caution">
    <text evidence="3">The sequence shown here is derived from an EMBL/GenBank/DDBJ whole genome shotgun (WGS) entry which is preliminary data.</text>
</comment>
<keyword evidence="2" id="KW-0472">Membrane</keyword>
<feature type="region of interest" description="Disordered" evidence="1">
    <location>
        <begin position="64"/>
        <end position="104"/>
    </location>
</feature>
<name>A0A841PX02_9BACL</name>
<feature type="transmembrane region" description="Helical" evidence="2">
    <location>
        <begin position="32"/>
        <end position="50"/>
    </location>
</feature>
<gene>
    <name evidence="3" type="ORF">HNR44_000862</name>
</gene>
<keyword evidence="2" id="KW-1133">Transmembrane helix</keyword>
<evidence type="ECO:0000256" key="2">
    <source>
        <dbReference type="SAM" id="Phobius"/>
    </source>
</evidence>
<keyword evidence="3" id="KW-0966">Cell projection</keyword>
<dbReference type="AlphaFoldDB" id="A0A841PX02"/>
<keyword evidence="2" id="KW-0812">Transmembrane</keyword>
<keyword evidence="3" id="KW-0969">Cilium</keyword>
<keyword evidence="3" id="KW-0282">Flagellum</keyword>
<dbReference type="InterPro" id="IPR048110">
    <property type="entry name" value="SA1362/YqhP-like"/>
</dbReference>
<evidence type="ECO:0000313" key="4">
    <source>
        <dbReference type="Proteomes" id="UP000568839"/>
    </source>
</evidence>
<protein>
    <submittedName>
        <fullName evidence="3">Flagellar biosynthesis/type III secretory pathway M-ring protein FliF/YscJ</fullName>
    </submittedName>
</protein>
<dbReference type="RefSeq" id="WP_184402854.1">
    <property type="nucleotide sequence ID" value="NZ_JACHHJ010000001.1"/>
</dbReference>
<feature type="compositionally biased region" description="Basic residues" evidence="1">
    <location>
        <begin position="66"/>
        <end position="78"/>
    </location>
</feature>
<reference evidence="3 4" key="1">
    <citation type="submission" date="2020-08" db="EMBL/GenBank/DDBJ databases">
        <title>Genomic Encyclopedia of Type Strains, Phase IV (KMG-IV): sequencing the most valuable type-strain genomes for metagenomic binning, comparative biology and taxonomic classification.</title>
        <authorList>
            <person name="Goeker M."/>
        </authorList>
    </citation>
    <scope>NUCLEOTIDE SEQUENCE [LARGE SCALE GENOMIC DNA]</scope>
    <source>
        <strain evidence="3 4">DSM 21769</strain>
    </source>
</reference>
<dbReference type="Proteomes" id="UP000568839">
    <property type="component" value="Unassembled WGS sequence"/>
</dbReference>
<dbReference type="NCBIfam" id="NF041554">
    <property type="entry name" value="SA1362_fam"/>
    <property type="match status" value="1"/>
</dbReference>
<sequence>MSNSIRHPVILVILLLAVIGVIYQLFTNPSGLFLTLMIAALIAAGFYFLMTKVIMPRRSGMDKNYRKALKQSKGRQKQQGKAPEERNKKKRKSHLKVVDGRKKK</sequence>
<organism evidence="3 4">
    <name type="scientific">Geomicrobium halophilum</name>
    <dbReference type="NCBI Taxonomy" id="549000"/>
    <lineage>
        <taxon>Bacteria</taxon>
        <taxon>Bacillati</taxon>
        <taxon>Bacillota</taxon>
        <taxon>Bacilli</taxon>
        <taxon>Bacillales</taxon>
        <taxon>Geomicrobium</taxon>
    </lineage>
</organism>
<feature type="transmembrane region" description="Helical" evidence="2">
    <location>
        <begin position="7"/>
        <end position="26"/>
    </location>
</feature>
<accession>A0A841PX02</accession>
<dbReference type="EMBL" id="JACHHJ010000001">
    <property type="protein sequence ID" value="MBB6448913.1"/>
    <property type="molecule type" value="Genomic_DNA"/>
</dbReference>
<keyword evidence="4" id="KW-1185">Reference proteome</keyword>
<proteinExistence type="predicted"/>